<organism evidence="1 2">
    <name type="scientific">Malus baccata</name>
    <name type="common">Siberian crab apple</name>
    <name type="synonym">Pyrus baccata</name>
    <dbReference type="NCBI Taxonomy" id="106549"/>
    <lineage>
        <taxon>Eukaryota</taxon>
        <taxon>Viridiplantae</taxon>
        <taxon>Streptophyta</taxon>
        <taxon>Embryophyta</taxon>
        <taxon>Tracheophyta</taxon>
        <taxon>Spermatophyta</taxon>
        <taxon>Magnoliopsida</taxon>
        <taxon>eudicotyledons</taxon>
        <taxon>Gunneridae</taxon>
        <taxon>Pentapetalae</taxon>
        <taxon>rosids</taxon>
        <taxon>fabids</taxon>
        <taxon>Rosales</taxon>
        <taxon>Rosaceae</taxon>
        <taxon>Amygdaloideae</taxon>
        <taxon>Maleae</taxon>
        <taxon>Malus</taxon>
    </lineage>
</organism>
<evidence type="ECO:0000313" key="1">
    <source>
        <dbReference type="EMBL" id="TQD76655.1"/>
    </source>
</evidence>
<reference evidence="1 2" key="1">
    <citation type="journal article" date="2019" name="G3 (Bethesda)">
        <title>Sequencing of a Wild Apple (Malus baccata) Genome Unravels the Differences Between Cultivated and Wild Apple Species Regarding Disease Resistance and Cold Tolerance.</title>
        <authorList>
            <person name="Chen X."/>
        </authorList>
    </citation>
    <scope>NUCLEOTIDE SEQUENCE [LARGE SCALE GENOMIC DNA]</scope>
    <source>
        <strain evidence="2">cv. Shandingzi</strain>
        <tissue evidence="1">Leaves</tissue>
    </source>
</reference>
<keyword evidence="2" id="KW-1185">Reference proteome</keyword>
<protein>
    <submittedName>
        <fullName evidence="1">Uncharacterized protein</fullName>
    </submittedName>
</protein>
<dbReference type="EMBL" id="VIEB01001020">
    <property type="protein sequence ID" value="TQD76655.1"/>
    <property type="molecule type" value="Genomic_DNA"/>
</dbReference>
<dbReference type="AlphaFoldDB" id="A0A540KQZ8"/>
<accession>A0A540KQZ8</accession>
<comment type="caution">
    <text evidence="1">The sequence shown here is derived from an EMBL/GenBank/DDBJ whole genome shotgun (WGS) entry which is preliminary data.</text>
</comment>
<gene>
    <name evidence="1" type="ORF">C1H46_037845</name>
</gene>
<dbReference type="Proteomes" id="UP000315295">
    <property type="component" value="Unassembled WGS sequence"/>
</dbReference>
<proteinExistence type="predicted"/>
<evidence type="ECO:0000313" key="2">
    <source>
        <dbReference type="Proteomes" id="UP000315295"/>
    </source>
</evidence>
<name>A0A540KQZ8_MALBA</name>
<sequence length="66" mass="7481">MVPSEESRFMKRLGKLFRSGPSRGEAAERSNPNPQLIGDENVLWRALPRSLVCTPTPLLFFMITFS</sequence>